<dbReference type="InterPro" id="IPR032861">
    <property type="entry name" value="TAXi_N"/>
</dbReference>
<keyword evidence="3" id="KW-0378">Hydrolase</keyword>
<dbReference type="InterPro" id="IPR034164">
    <property type="entry name" value="Pepsin-like_dom"/>
</dbReference>
<feature type="active site" evidence="2">
    <location>
        <position position="132"/>
    </location>
</feature>
<dbReference type="InterPro" id="IPR021109">
    <property type="entry name" value="Peptidase_aspartic_dom_sf"/>
</dbReference>
<keyword evidence="3" id="KW-0064">Aspartyl protease</keyword>
<organism evidence="6">
    <name type="scientific">Fagus sylvatica</name>
    <name type="common">Beechnut</name>
    <dbReference type="NCBI Taxonomy" id="28930"/>
    <lineage>
        <taxon>Eukaryota</taxon>
        <taxon>Viridiplantae</taxon>
        <taxon>Streptophyta</taxon>
        <taxon>Embryophyta</taxon>
        <taxon>Tracheophyta</taxon>
        <taxon>Spermatophyta</taxon>
        <taxon>Magnoliopsida</taxon>
        <taxon>eudicotyledons</taxon>
        <taxon>Gunneridae</taxon>
        <taxon>Pentapetalae</taxon>
        <taxon>rosids</taxon>
        <taxon>fabids</taxon>
        <taxon>Fagales</taxon>
        <taxon>Fagaceae</taxon>
        <taxon>Fagus</taxon>
    </lineage>
</organism>
<dbReference type="InterPro" id="IPR032799">
    <property type="entry name" value="TAXi_C"/>
</dbReference>
<dbReference type="GO" id="GO:0006508">
    <property type="term" value="P:proteolysis"/>
    <property type="evidence" value="ECO:0007669"/>
    <property type="project" value="UniProtKB-KW"/>
</dbReference>
<keyword evidence="3" id="KW-0645">Protease</keyword>
<dbReference type="Pfam" id="PF14541">
    <property type="entry name" value="TAXi_C"/>
    <property type="match status" value="1"/>
</dbReference>
<dbReference type="PANTHER" id="PTHR13683:SF743">
    <property type="entry name" value="ASPARTIC PROTEINASE-LIKE PROTEIN 1"/>
    <property type="match status" value="1"/>
</dbReference>
<feature type="active site" evidence="2">
    <location>
        <position position="311"/>
    </location>
</feature>
<comment type="similarity">
    <text evidence="1 3">Belongs to the peptidase A1 family.</text>
</comment>
<dbReference type="CDD" id="cd05471">
    <property type="entry name" value="pepsin_like"/>
    <property type="match status" value="1"/>
</dbReference>
<evidence type="ECO:0000313" key="6">
    <source>
        <dbReference type="EMBL" id="SPC78327.1"/>
    </source>
</evidence>
<dbReference type="AlphaFoldDB" id="A0A2N9EHC5"/>
<gene>
    <name evidence="6" type="ORF">FSB_LOCUS6209</name>
</gene>
<evidence type="ECO:0000256" key="1">
    <source>
        <dbReference type="ARBA" id="ARBA00007447"/>
    </source>
</evidence>
<dbReference type="PANTHER" id="PTHR13683">
    <property type="entry name" value="ASPARTYL PROTEASES"/>
    <property type="match status" value="1"/>
</dbReference>
<dbReference type="InterPro" id="IPR001461">
    <property type="entry name" value="Aspartic_peptidase_A1"/>
</dbReference>
<feature type="compositionally biased region" description="Polar residues" evidence="4">
    <location>
        <begin position="423"/>
        <end position="439"/>
    </location>
</feature>
<evidence type="ECO:0000259" key="5">
    <source>
        <dbReference type="PROSITE" id="PS51767"/>
    </source>
</evidence>
<dbReference type="FunFam" id="2.40.70.10:FF:000012">
    <property type="entry name" value="Aspartyl protease family protein 1"/>
    <property type="match status" value="1"/>
</dbReference>
<proteinExistence type="inferred from homology"/>
<protein>
    <recommendedName>
        <fullName evidence="5">Peptidase A1 domain-containing protein</fullName>
    </recommendedName>
</protein>
<feature type="domain" description="Peptidase A1" evidence="5">
    <location>
        <begin position="114"/>
        <end position="434"/>
    </location>
</feature>
<evidence type="ECO:0000256" key="3">
    <source>
        <dbReference type="RuleBase" id="RU000454"/>
    </source>
</evidence>
<name>A0A2N9EHC5_FAGSY</name>
<sequence>MSARSAQLLFHFLTAWLVVENAGVSVGLASTTLSLKLIHRFSDEAKALKFKSETNGASSWAWAERRKRSMDYYRVLLSSDFQRQKMKLGAHYQLLFPSQGSKTMSFGNDFGWLHYTWIDIGTPNVSFLVALDTGSDLLWVPCDCIQCAPLSGGSYSSLDRDLNEYNPSDSTTSKHLSCSHQLCESGSNCKSPKEPCSYNINYYTESTSSSGLLVQDVLHLGSGSDDTSKNTSVQAPVIIGCGMKQSGGYLEGVAPDGLMGLGLGEISVPSFLAKAGLVRNSFSIKTYIVGVEACCIGNSCLKQTSFRAMIDSGASFTFLPDEVYEKISEEFDRHVNTTRSSFEGFPWKYCYKSSSQELPKLPSMTLMFPLNNSFVVHNPVFMINGDQGVVGFCLAIQPTDEDFGTIGRQDLGDSKTMPLMSPPNGTQSNPLPTNEQQRTPGEHAAAPAVAGRNPSKPSAASTRLISSRLCLLRLLPELLLLLNIILAFKLDTGIL</sequence>
<dbReference type="InterPro" id="IPR033121">
    <property type="entry name" value="PEPTIDASE_A1"/>
</dbReference>
<dbReference type="InterPro" id="IPR001969">
    <property type="entry name" value="Aspartic_peptidase_AS"/>
</dbReference>
<evidence type="ECO:0000256" key="2">
    <source>
        <dbReference type="PIRSR" id="PIRSR601461-1"/>
    </source>
</evidence>
<dbReference type="Pfam" id="PF14543">
    <property type="entry name" value="TAXi_N"/>
    <property type="match status" value="1"/>
</dbReference>
<dbReference type="PRINTS" id="PR00792">
    <property type="entry name" value="PEPSIN"/>
</dbReference>
<feature type="region of interest" description="Disordered" evidence="4">
    <location>
        <begin position="405"/>
        <end position="459"/>
    </location>
</feature>
<dbReference type="PROSITE" id="PS51767">
    <property type="entry name" value="PEPTIDASE_A1"/>
    <property type="match status" value="1"/>
</dbReference>
<evidence type="ECO:0000256" key="4">
    <source>
        <dbReference type="SAM" id="MobiDB-lite"/>
    </source>
</evidence>
<reference evidence="6" key="1">
    <citation type="submission" date="2018-02" db="EMBL/GenBank/DDBJ databases">
        <authorList>
            <person name="Cohen D.B."/>
            <person name="Kent A.D."/>
        </authorList>
    </citation>
    <scope>NUCLEOTIDE SEQUENCE</scope>
</reference>
<dbReference type="GO" id="GO:0004190">
    <property type="term" value="F:aspartic-type endopeptidase activity"/>
    <property type="evidence" value="ECO:0007669"/>
    <property type="project" value="UniProtKB-KW"/>
</dbReference>
<accession>A0A2N9EHC5</accession>
<dbReference type="SUPFAM" id="SSF50630">
    <property type="entry name" value="Acid proteases"/>
    <property type="match status" value="1"/>
</dbReference>
<dbReference type="Gene3D" id="2.40.70.10">
    <property type="entry name" value="Acid Proteases"/>
    <property type="match status" value="2"/>
</dbReference>
<dbReference type="PROSITE" id="PS00141">
    <property type="entry name" value="ASP_PROTEASE"/>
    <property type="match status" value="2"/>
</dbReference>
<dbReference type="EMBL" id="OIVN01000324">
    <property type="protein sequence ID" value="SPC78327.1"/>
    <property type="molecule type" value="Genomic_DNA"/>
</dbReference>